<gene>
    <name evidence="2" type="ORF">B0H15DRAFT_955235</name>
</gene>
<name>A0AAD6TSY6_9AGAR</name>
<reference evidence="2" key="1">
    <citation type="submission" date="2023-03" db="EMBL/GenBank/DDBJ databases">
        <title>Massive genome expansion in bonnet fungi (Mycena s.s.) driven by repeated elements and novel gene families across ecological guilds.</title>
        <authorList>
            <consortium name="Lawrence Berkeley National Laboratory"/>
            <person name="Harder C.B."/>
            <person name="Miyauchi S."/>
            <person name="Viragh M."/>
            <person name="Kuo A."/>
            <person name="Thoen E."/>
            <person name="Andreopoulos B."/>
            <person name="Lu D."/>
            <person name="Skrede I."/>
            <person name="Drula E."/>
            <person name="Henrissat B."/>
            <person name="Morin E."/>
            <person name="Kohler A."/>
            <person name="Barry K."/>
            <person name="LaButti K."/>
            <person name="Morin E."/>
            <person name="Salamov A."/>
            <person name="Lipzen A."/>
            <person name="Mereny Z."/>
            <person name="Hegedus B."/>
            <person name="Baldrian P."/>
            <person name="Stursova M."/>
            <person name="Weitz H."/>
            <person name="Taylor A."/>
            <person name="Grigoriev I.V."/>
            <person name="Nagy L.G."/>
            <person name="Martin F."/>
            <person name="Kauserud H."/>
        </authorList>
    </citation>
    <scope>NUCLEOTIDE SEQUENCE</scope>
    <source>
        <strain evidence="2">CBHHK173m</strain>
    </source>
</reference>
<evidence type="ECO:0000313" key="2">
    <source>
        <dbReference type="EMBL" id="KAJ7077136.1"/>
    </source>
</evidence>
<dbReference type="AlphaFoldDB" id="A0AAD6TSY6"/>
<comment type="caution">
    <text evidence="2">The sequence shown here is derived from an EMBL/GenBank/DDBJ whole genome shotgun (WGS) entry which is preliminary data.</text>
</comment>
<feature type="region of interest" description="Disordered" evidence="1">
    <location>
        <begin position="575"/>
        <end position="643"/>
    </location>
</feature>
<feature type="compositionally biased region" description="Low complexity" evidence="1">
    <location>
        <begin position="367"/>
        <end position="382"/>
    </location>
</feature>
<feature type="region of interest" description="Disordered" evidence="1">
    <location>
        <begin position="437"/>
        <end position="456"/>
    </location>
</feature>
<dbReference type="Proteomes" id="UP001222325">
    <property type="component" value="Unassembled WGS sequence"/>
</dbReference>
<organism evidence="2 3">
    <name type="scientific">Mycena belliarum</name>
    <dbReference type="NCBI Taxonomy" id="1033014"/>
    <lineage>
        <taxon>Eukaryota</taxon>
        <taxon>Fungi</taxon>
        <taxon>Dikarya</taxon>
        <taxon>Basidiomycota</taxon>
        <taxon>Agaricomycotina</taxon>
        <taxon>Agaricomycetes</taxon>
        <taxon>Agaricomycetidae</taxon>
        <taxon>Agaricales</taxon>
        <taxon>Marasmiineae</taxon>
        <taxon>Mycenaceae</taxon>
        <taxon>Mycena</taxon>
    </lineage>
</organism>
<proteinExistence type="predicted"/>
<feature type="compositionally biased region" description="Low complexity" evidence="1">
    <location>
        <begin position="627"/>
        <end position="642"/>
    </location>
</feature>
<evidence type="ECO:0000256" key="1">
    <source>
        <dbReference type="SAM" id="MobiDB-lite"/>
    </source>
</evidence>
<dbReference type="EMBL" id="JARJCN010000075">
    <property type="protein sequence ID" value="KAJ7077136.1"/>
    <property type="molecule type" value="Genomic_DNA"/>
</dbReference>
<keyword evidence="3" id="KW-1185">Reference proteome</keyword>
<feature type="compositionally biased region" description="Polar residues" evidence="1">
    <location>
        <begin position="339"/>
        <end position="350"/>
    </location>
</feature>
<sequence length="744" mass="79654">MSRSHLDQIWLRYTTSRDPLSGVDTLYQTCSALTKHVLLPSHIIPHGGGFVLHPYVAEPLAQAIPAMDHLLYLAARYHRLRDAPCIGRAELQTLTATTGLHACATIGQIVHHWVIVIDRLWAAMQEMKALCLGNPFDHSRQAWNSKIPLIASSLPIALRARLPNDLLDCFKISTTSLSDRAASIARKTSLAPMDCVDHGNNPHWSRGPYALKAQFALSVDSTVREMQRELTNTFSLAPNRPACFVIDPGGQLLQTLGGASCIAELSVAWAAPSQRMGLAQVRLEQYQSERRAKAIESELTRQMRSLHGGLIVRDGPREASPALPLPTRITINPRARASSRAQSDVSVTSRRTGRYDTPGEPLPAGASPHSLPRLVPSSPSSSGTANKLGVSEQLHLPICPSRRAPAPALVVDESSVGRRRRLYPANSSRIAPVSSALVTGETTPGRPPPNTAASHPHMLPARLRVPLPLPSSGRARYTVHTNGRSAVARVAPPPKSPAPAPATADAVELGGLRVEVTQTRATASASMVERGGLASVPLGMNGADAERDEWQAAEASLARPFLTAKSSARRLLQERTSRDVLERGGPAPLPIGDTVANKQDAASRGTDIRTPLEDSSASSEECTQSRTTPPASSLSPPAAPTLDCDEGAVALERQTCSPAEKAQLSAPLRIGILRTVVRASPMHFTSSPRPLAASFRSASASGSVALVSAILRTSSILRLACTRREDRAPLSVWEREGIGTCRRT</sequence>
<accession>A0AAD6TSY6</accession>
<protein>
    <submittedName>
        <fullName evidence="2">Uncharacterized protein</fullName>
    </submittedName>
</protein>
<evidence type="ECO:0000313" key="3">
    <source>
        <dbReference type="Proteomes" id="UP001222325"/>
    </source>
</evidence>
<feature type="region of interest" description="Disordered" evidence="1">
    <location>
        <begin position="312"/>
        <end position="387"/>
    </location>
</feature>
<feature type="compositionally biased region" description="Polar residues" evidence="1">
    <location>
        <begin position="613"/>
        <end position="626"/>
    </location>
</feature>